<evidence type="ECO:0000313" key="7">
    <source>
        <dbReference type="Ensembl" id="ENSSLUP00000026182.1"/>
    </source>
</evidence>
<evidence type="ECO:0000256" key="4">
    <source>
        <dbReference type="SAM" id="MobiDB-lite"/>
    </source>
</evidence>
<dbReference type="SUPFAM" id="SSF48726">
    <property type="entry name" value="Immunoglobulin"/>
    <property type="match status" value="2"/>
</dbReference>
<dbReference type="GO" id="GO:0004888">
    <property type="term" value="F:transmembrane signaling receptor activity"/>
    <property type="evidence" value="ECO:0007669"/>
    <property type="project" value="TreeGrafter"/>
</dbReference>
<dbReference type="InterPro" id="IPR013783">
    <property type="entry name" value="Ig-like_fold"/>
</dbReference>
<dbReference type="Pfam" id="PF07686">
    <property type="entry name" value="V-set"/>
    <property type="match status" value="1"/>
</dbReference>
<keyword evidence="3 5" id="KW-0472">Membrane</keyword>
<dbReference type="InterPro" id="IPR050671">
    <property type="entry name" value="CD300_family_receptors"/>
</dbReference>
<dbReference type="PANTHER" id="PTHR11860:SF87">
    <property type="entry name" value="CMRF35-LIKE MOLECULE 8"/>
    <property type="match status" value="1"/>
</dbReference>
<evidence type="ECO:0000259" key="6">
    <source>
        <dbReference type="Pfam" id="PF07686"/>
    </source>
</evidence>
<feature type="transmembrane region" description="Helical" evidence="5">
    <location>
        <begin position="141"/>
        <end position="158"/>
    </location>
</feature>
<reference evidence="7" key="2">
    <citation type="submission" date="2025-09" db="UniProtKB">
        <authorList>
            <consortium name="Ensembl"/>
        </authorList>
    </citation>
    <scope>IDENTIFICATION</scope>
</reference>
<evidence type="ECO:0000256" key="1">
    <source>
        <dbReference type="ARBA" id="ARBA00004370"/>
    </source>
</evidence>
<comment type="subcellular location">
    <subcellularLocation>
        <location evidence="1">Membrane</location>
    </subcellularLocation>
</comment>
<dbReference type="GO" id="GO:0005886">
    <property type="term" value="C:plasma membrane"/>
    <property type="evidence" value="ECO:0007669"/>
    <property type="project" value="TreeGrafter"/>
</dbReference>
<dbReference type="Ensembl" id="ENSSLUT00000027043.1">
    <property type="protein sequence ID" value="ENSSLUP00000026182.1"/>
    <property type="gene ID" value="ENSSLUG00000011914.1"/>
</dbReference>
<dbReference type="GeneTree" id="ENSGT00720000109813"/>
<accession>A0A8C9YR05</accession>
<dbReference type="Gene3D" id="2.60.40.10">
    <property type="entry name" value="Immunoglobulins"/>
    <property type="match status" value="2"/>
</dbReference>
<keyword evidence="8" id="KW-1185">Reference proteome</keyword>
<proteinExistence type="predicted"/>
<organism evidence="7 8">
    <name type="scientific">Sander lucioperca</name>
    <name type="common">Pike-perch</name>
    <name type="synonym">Perca lucioperca</name>
    <dbReference type="NCBI Taxonomy" id="283035"/>
    <lineage>
        <taxon>Eukaryota</taxon>
        <taxon>Metazoa</taxon>
        <taxon>Chordata</taxon>
        <taxon>Craniata</taxon>
        <taxon>Vertebrata</taxon>
        <taxon>Euteleostomi</taxon>
        <taxon>Actinopterygii</taxon>
        <taxon>Neopterygii</taxon>
        <taxon>Teleostei</taxon>
        <taxon>Neoteleostei</taxon>
        <taxon>Acanthomorphata</taxon>
        <taxon>Eupercaria</taxon>
        <taxon>Perciformes</taxon>
        <taxon>Percoidei</taxon>
        <taxon>Percidae</taxon>
        <taxon>Luciopercinae</taxon>
        <taxon>Sander</taxon>
    </lineage>
</organism>
<dbReference type="InterPro" id="IPR036179">
    <property type="entry name" value="Ig-like_dom_sf"/>
</dbReference>
<evidence type="ECO:0000313" key="8">
    <source>
        <dbReference type="Proteomes" id="UP000694568"/>
    </source>
</evidence>
<evidence type="ECO:0000256" key="2">
    <source>
        <dbReference type="ARBA" id="ARBA00022692"/>
    </source>
</evidence>
<reference evidence="7" key="1">
    <citation type="submission" date="2025-08" db="UniProtKB">
        <authorList>
            <consortium name="Ensembl"/>
        </authorList>
    </citation>
    <scope>IDENTIFICATION</scope>
</reference>
<sequence>MAAVRHHFIKLRTEQLTPPSHVTKETLKSCFSAKRMGSICEDILSTKSSPKSNGSFTLTETSSSFNMSISNVSSEHAGVYWCGVKGEKQTFNTFSNVGKFSMMDDKVKRNITITVRNVTTEDTGTYWCGAERNDPKQSNPFFHRLMMTVGESSYFILWMLSDPGSDCEEIITVTVCVSVVVLLLLFVLILILIYKRKSYYWFAEHQTHAHMVHTKPHGRYLHPEYIYEEIQEQPHNPDSGNAMNTMYATANFPTSPSASLHYSTVNFKNRSDKAGAEILLTKPSSSACEYSTVKNSQSQTSSTVNQPSSEDPLYSTVNKSRQQ</sequence>
<keyword evidence="2 5" id="KW-0812">Transmembrane</keyword>
<feature type="region of interest" description="Disordered" evidence="4">
    <location>
        <begin position="285"/>
        <end position="323"/>
    </location>
</feature>
<feature type="compositionally biased region" description="Low complexity" evidence="4">
    <location>
        <begin position="291"/>
        <end position="309"/>
    </location>
</feature>
<dbReference type="InterPro" id="IPR013106">
    <property type="entry name" value="Ig_V-set"/>
</dbReference>
<dbReference type="PANTHER" id="PTHR11860">
    <property type="entry name" value="POLYMERIC-IMMUNOGLOBULIN RECEPTOR"/>
    <property type="match status" value="1"/>
</dbReference>
<name>A0A8C9YR05_SANLU</name>
<evidence type="ECO:0000256" key="5">
    <source>
        <dbReference type="SAM" id="Phobius"/>
    </source>
</evidence>
<dbReference type="Proteomes" id="UP000694568">
    <property type="component" value="Unplaced"/>
</dbReference>
<evidence type="ECO:0000256" key="3">
    <source>
        <dbReference type="ARBA" id="ARBA00023136"/>
    </source>
</evidence>
<protein>
    <recommendedName>
        <fullName evidence="6">Immunoglobulin V-set domain-containing protein</fullName>
    </recommendedName>
</protein>
<feature type="transmembrane region" description="Helical" evidence="5">
    <location>
        <begin position="170"/>
        <end position="194"/>
    </location>
</feature>
<feature type="domain" description="Immunoglobulin V-set" evidence="6">
    <location>
        <begin position="92"/>
        <end position="138"/>
    </location>
</feature>
<keyword evidence="5" id="KW-1133">Transmembrane helix</keyword>
<dbReference type="AlphaFoldDB" id="A0A8C9YR05"/>